<protein>
    <submittedName>
        <fullName evidence="2">FAD/NAD(P)-binding protein</fullName>
    </submittedName>
</protein>
<keyword evidence="3" id="KW-1185">Reference proteome</keyword>
<dbReference type="RefSeq" id="WP_338777737.1">
    <property type="nucleotide sequence ID" value="NZ_CP147407.1"/>
</dbReference>
<dbReference type="EMBL" id="CP147407">
    <property type="protein sequence ID" value="WXB95995.1"/>
    <property type="molecule type" value="Genomic_DNA"/>
</dbReference>
<proteinExistence type="predicted"/>
<evidence type="ECO:0000259" key="1">
    <source>
        <dbReference type="Pfam" id="PF07992"/>
    </source>
</evidence>
<feature type="domain" description="FAD/NAD(P)-binding" evidence="1">
    <location>
        <begin position="3"/>
        <end position="370"/>
    </location>
</feature>
<evidence type="ECO:0000313" key="3">
    <source>
        <dbReference type="Proteomes" id="UP001377337"/>
    </source>
</evidence>
<dbReference type="InterPro" id="IPR023753">
    <property type="entry name" value="FAD/NAD-binding_dom"/>
</dbReference>
<dbReference type="SUPFAM" id="SSF51905">
    <property type="entry name" value="FAD/NAD(P)-binding domain"/>
    <property type="match status" value="2"/>
</dbReference>
<dbReference type="PANTHER" id="PTHR38663">
    <property type="match status" value="1"/>
</dbReference>
<sequence length="391" mass="43835">MFDWIIIGGGIQGISAASFLIESGRFSSKGIKIMDPHSEPLANWKTCTSLISMPYLRSPSVHHLEADPFGLQKYSKKKQDSLCFYGRYKRPSLSIFNEHCDELIKKLNVKDCWIKDEAVSITKKETGWQVETKSTGRFHTARVILALGIGGQPHIPEWARNFRESDDEEVYHVFDQHLPPFEELKEPITVVGGGITAAHLLIKLAQSFPGKVTQVSRHKIRIKDFDSDPAWIGDKNQSSFRKISDYTIRRKKIKEARHRGTMPREIALKLNRLKTDRVIKILNSNIQGLTKNKNGFYEMQLESSPAPVSAGTILMATGFDSQLPGQQLLKPLIKNKNLPCAPCGYPIVSNKLEWAPDLFVMGALAELEVGPVARNITGARQAAERIASIFA</sequence>
<dbReference type="Gene3D" id="3.50.50.60">
    <property type="entry name" value="FAD/NAD(P)-binding domain"/>
    <property type="match status" value="1"/>
</dbReference>
<reference evidence="2 3" key="1">
    <citation type="submission" date="2024-02" db="EMBL/GenBank/DDBJ databases">
        <title>Seven novel Bacillus-like species.</title>
        <authorList>
            <person name="Liu G."/>
        </authorList>
    </citation>
    <scope>NUCLEOTIDE SEQUENCE [LARGE SCALE GENOMIC DNA]</scope>
    <source>
        <strain evidence="2 3">FJAT-52054</strain>
    </source>
</reference>
<accession>A0ABZ2NED8</accession>
<organism evidence="2 3">
    <name type="scientific">Metabacillus sediminis</name>
    <dbReference type="NCBI Taxonomy" id="3117746"/>
    <lineage>
        <taxon>Bacteria</taxon>
        <taxon>Bacillati</taxon>
        <taxon>Bacillota</taxon>
        <taxon>Bacilli</taxon>
        <taxon>Bacillales</taxon>
        <taxon>Bacillaceae</taxon>
        <taxon>Metabacillus</taxon>
    </lineage>
</organism>
<evidence type="ECO:0000313" key="2">
    <source>
        <dbReference type="EMBL" id="WXB95995.1"/>
    </source>
</evidence>
<gene>
    <name evidence="2" type="ORF">WCV65_15715</name>
</gene>
<dbReference type="Pfam" id="PF07992">
    <property type="entry name" value="Pyr_redox_2"/>
    <property type="match status" value="1"/>
</dbReference>
<dbReference type="InterPro" id="IPR036188">
    <property type="entry name" value="FAD/NAD-bd_sf"/>
</dbReference>
<name>A0ABZ2NED8_9BACI</name>
<dbReference type="PANTHER" id="PTHR38663:SF1">
    <property type="entry name" value="L-ORNITHINE N(5)-MONOOXYGENASE"/>
    <property type="match status" value="1"/>
</dbReference>
<dbReference type="Proteomes" id="UP001377337">
    <property type="component" value="Chromosome"/>
</dbReference>